<dbReference type="SUPFAM" id="SSF52799">
    <property type="entry name" value="(Phosphotyrosine protein) phosphatases II"/>
    <property type="match status" value="1"/>
</dbReference>
<evidence type="ECO:0000256" key="1">
    <source>
        <dbReference type="ARBA" id="ARBA00009580"/>
    </source>
</evidence>
<sequence length="252" mass="28184">MVLENDPLETLPPQFVPTQNVFNLRDVGGWTGLGGKKVKTGQVFRSDNFGQATEADIDNVVNRLGVQHVIDLRRAEEWEESGRFPEVDGVEFHHFEMLHIKWEHIGLRANGLSDEADVIRFLRHRYTGMMESGYLSVRDSLEVIAAGEPVVFHCMAGKDRTGIVAAVLLSILGVSDEDIAADYALTRHGSARWRAWRDRHLGRPEVEGGLDVPIEAMLQTIDEINARFGSMEQYAESTGFKGADALRDLLLE</sequence>
<dbReference type="Pfam" id="PF13350">
    <property type="entry name" value="Y_phosphatase3"/>
    <property type="match status" value="1"/>
</dbReference>
<reference evidence="3" key="1">
    <citation type="submission" date="2022-12" db="EMBL/GenBank/DDBJ databases">
        <title>Reference genome sequencing for broad-spectrum identification of bacterial and archaeal isolates by mass spectrometry.</title>
        <authorList>
            <person name="Sekiguchi Y."/>
            <person name="Tourlousse D.M."/>
        </authorList>
    </citation>
    <scope>NUCLEOTIDE SEQUENCE</scope>
    <source>
        <strain evidence="3">LLR39Z86</strain>
    </source>
</reference>
<dbReference type="Gene3D" id="3.90.190.10">
    <property type="entry name" value="Protein tyrosine phosphatase superfamily"/>
    <property type="match status" value="1"/>
</dbReference>
<evidence type="ECO:0000313" key="3">
    <source>
        <dbReference type="EMBL" id="GLI44773.1"/>
    </source>
</evidence>
<dbReference type="PANTHER" id="PTHR31126">
    <property type="entry name" value="TYROSINE-PROTEIN PHOSPHATASE"/>
    <property type="match status" value="1"/>
</dbReference>
<dbReference type="InterPro" id="IPR026893">
    <property type="entry name" value="Tyr/Ser_Pase_IphP-type"/>
</dbReference>
<evidence type="ECO:0000313" key="4">
    <source>
        <dbReference type="Proteomes" id="UP001144313"/>
    </source>
</evidence>
<name>A0A9W6LIM9_9ACTN</name>
<organism evidence="3 4">
    <name type="scientific">Glycomyces algeriensis</name>
    <dbReference type="NCBI Taxonomy" id="256037"/>
    <lineage>
        <taxon>Bacteria</taxon>
        <taxon>Bacillati</taxon>
        <taxon>Actinomycetota</taxon>
        <taxon>Actinomycetes</taxon>
        <taxon>Glycomycetales</taxon>
        <taxon>Glycomycetaceae</taxon>
        <taxon>Glycomyces</taxon>
    </lineage>
</organism>
<dbReference type="AlphaFoldDB" id="A0A9W6LIM9"/>
<dbReference type="InterPro" id="IPR016130">
    <property type="entry name" value="Tyr_Pase_AS"/>
</dbReference>
<proteinExistence type="inferred from homology"/>
<dbReference type="EMBL" id="BSDT01000001">
    <property type="protein sequence ID" value="GLI44773.1"/>
    <property type="molecule type" value="Genomic_DNA"/>
</dbReference>
<evidence type="ECO:0000259" key="2">
    <source>
        <dbReference type="PROSITE" id="PS50056"/>
    </source>
</evidence>
<accession>A0A9W6LIM9</accession>
<feature type="domain" description="Tyrosine specific protein phosphatases" evidence="2">
    <location>
        <begin position="131"/>
        <end position="189"/>
    </location>
</feature>
<dbReference type="GO" id="GO:0004721">
    <property type="term" value="F:phosphoprotein phosphatase activity"/>
    <property type="evidence" value="ECO:0007669"/>
    <property type="project" value="InterPro"/>
</dbReference>
<protein>
    <recommendedName>
        <fullName evidence="2">Tyrosine specific protein phosphatases domain-containing protein</fullName>
    </recommendedName>
</protein>
<comment type="caution">
    <text evidence="3">The sequence shown here is derived from an EMBL/GenBank/DDBJ whole genome shotgun (WGS) entry which is preliminary data.</text>
</comment>
<dbReference type="InterPro" id="IPR029021">
    <property type="entry name" value="Prot-tyrosine_phosphatase-like"/>
</dbReference>
<comment type="similarity">
    <text evidence="1">Belongs to the protein-tyrosine phosphatase family.</text>
</comment>
<keyword evidence="4" id="KW-1185">Reference proteome</keyword>
<gene>
    <name evidence="3" type="ORF">GALLR39Z86_46230</name>
</gene>
<dbReference type="RefSeq" id="WP_270117448.1">
    <property type="nucleotide sequence ID" value="NZ_BAAAOL010000001.1"/>
</dbReference>
<dbReference type="PROSITE" id="PS00383">
    <property type="entry name" value="TYR_PHOSPHATASE_1"/>
    <property type="match status" value="1"/>
</dbReference>
<dbReference type="Proteomes" id="UP001144313">
    <property type="component" value="Unassembled WGS sequence"/>
</dbReference>
<dbReference type="InterPro" id="IPR000387">
    <property type="entry name" value="Tyr_Pase_dom"/>
</dbReference>
<dbReference type="PANTHER" id="PTHR31126:SF1">
    <property type="entry name" value="TYROSINE SPECIFIC PROTEIN PHOSPHATASES DOMAIN-CONTAINING PROTEIN"/>
    <property type="match status" value="1"/>
</dbReference>
<dbReference type="PROSITE" id="PS50056">
    <property type="entry name" value="TYR_PHOSPHATASE_2"/>
    <property type="match status" value="1"/>
</dbReference>